<evidence type="ECO:0000313" key="3">
    <source>
        <dbReference type="Proteomes" id="UP000656804"/>
    </source>
</evidence>
<dbReference type="PROSITE" id="PS51671">
    <property type="entry name" value="ACT"/>
    <property type="match status" value="1"/>
</dbReference>
<dbReference type="AlphaFoldDB" id="A0A930V435"/>
<dbReference type="InterPro" id="IPR002912">
    <property type="entry name" value="ACT_dom"/>
</dbReference>
<evidence type="ECO:0000313" key="2">
    <source>
        <dbReference type="EMBL" id="MBF4163486.1"/>
    </source>
</evidence>
<keyword evidence="3" id="KW-1185">Reference proteome</keyword>
<reference evidence="2" key="1">
    <citation type="submission" date="2020-11" db="EMBL/GenBank/DDBJ databases">
        <title>Nocardioides sp. CBS4Y-1, whole genome shotgun sequence.</title>
        <authorList>
            <person name="Tuo L."/>
        </authorList>
    </citation>
    <scope>NUCLEOTIDE SEQUENCE</scope>
    <source>
        <strain evidence="2">CBS4Y-1</strain>
    </source>
</reference>
<dbReference type="InterPro" id="IPR045865">
    <property type="entry name" value="ACT-like_dom_sf"/>
</dbReference>
<sequence length="208" mass="21912">MSFLLRVELPDVPGSLGRVASAIGMAGGDIEAIEIVEKRSDGVAVDDVLLDVPSGVMPDTVVSACNGVDGVRVVWVSRYAAGGNLFMDLEAVEELTVSPSQALDKLVDLLPVTFRADWAARVHRADGVVYATGASPSDLSFVEIVRAKRIELPGDELNMVVAAHLDGNQTVLVGRRGGPDFVDSEVARVGHLTGLAASIYRADPSAEF</sequence>
<proteinExistence type="predicted"/>
<dbReference type="SUPFAM" id="SSF55021">
    <property type="entry name" value="ACT-like"/>
    <property type="match status" value="1"/>
</dbReference>
<accession>A0A930V435</accession>
<dbReference type="RefSeq" id="WP_194504748.1">
    <property type="nucleotide sequence ID" value="NZ_JADIVZ010000012.1"/>
</dbReference>
<feature type="domain" description="ACT" evidence="1">
    <location>
        <begin position="4"/>
        <end position="78"/>
    </location>
</feature>
<evidence type="ECO:0000259" key="1">
    <source>
        <dbReference type="PROSITE" id="PS51671"/>
    </source>
</evidence>
<name>A0A930V435_9ACTN</name>
<gene>
    <name evidence="2" type="ORF">ISG29_17495</name>
</gene>
<dbReference type="Proteomes" id="UP000656804">
    <property type="component" value="Unassembled WGS sequence"/>
</dbReference>
<protein>
    <submittedName>
        <fullName evidence="2">Amino acid-binding protein</fullName>
    </submittedName>
</protein>
<organism evidence="2 3">
    <name type="scientific">Nocardioides acrostichi</name>
    <dbReference type="NCBI Taxonomy" id="2784339"/>
    <lineage>
        <taxon>Bacteria</taxon>
        <taxon>Bacillati</taxon>
        <taxon>Actinomycetota</taxon>
        <taxon>Actinomycetes</taxon>
        <taxon>Propionibacteriales</taxon>
        <taxon>Nocardioidaceae</taxon>
        <taxon>Nocardioides</taxon>
    </lineage>
</organism>
<comment type="caution">
    <text evidence="2">The sequence shown here is derived from an EMBL/GenBank/DDBJ whole genome shotgun (WGS) entry which is preliminary data.</text>
</comment>
<dbReference type="EMBL" id="JADIVZ010000012">
    <property type="protein sequence ID" value="MBF4163486.1"/>
    <property type="molecule type" value="Genomic_DNA"/>
</dbReference>
<dbReference type="Gene3D" id="3.30.70.260">
    <property type="match status" value="1"/>
</dbReference>